<accession>A0A7X0P162</accession>
<dbReference type="Gene3D" id="3.30.9.10">
    <property type="entry name" value="D-Amino Acid Oxidase, subunit A, domain 2"/>
    <property type="match status" value="1"/>
</dbReference>
<dbReference type="InterPro" id="IPR036188">
    <property type="entry name" value="FAD/NAD-bd_sf"/>
</dbReference>
<dbReference type="Pfam" id="PF01266">
    <property type="entry name" value="DAO"/>
    <property type="match status" value="1"/>
</dbReference>
<dbReference type="Gene3D" id="3.50.50.60">
    <property type="entry name" value="FAD/NAD(P)-binding domain"/>
    <property type="match status" value="1"/>
</dbReference>
<dbReference type="PANTHER" id="PTHR13847">
    <property type="entry name" value="SARCOSINE DEHYDROGENASE-RELATED"/>
    <property type="match status" value="1"/>
</dbReference>
<dbReference type="Proteomes" id="UP000565579">
    <property type="component" value="Unassembled WGS sequence"/>
</dbReference>
<feature type="domain" description="FAD dependent oxidoreductase" evidence="2">
    <location>
        <begin position="17"/>
        <end position="373"/>
    </location>
</feature>
<organism evidence="3 4">
    <name type="scientific">Nonomuraea rubra</name>
    <dbReference type="NCBI Taxonomy" id="46180"/>
    <lineage>
        <taxon>Bacteria</taxon>
        <taxon>Bacillati</taxon>
        <taxon>Actinomycetota</taxon>
        <taxon>Actinomycetes</taxon>
        <taxon>Streptosporangiales</taxon>
        <taxon>Streptosporangiaceae</taxon>
        <taxon>Nonomuraea</taxon>
    </lineage>
</organism>
<dbReference type="PANTHER" id="PTHR13847:SF287">
    <property type="entry name" value="FAD-DEPENDENT OXIDOREDUCTASE DOMAIN-CONTAINING PROTEIN 1"/>
    <property type="match status" value="1"/>
</dbReference>
<comment type="caution">
    <text evidence="3">The sequence shown here is derived from an EMBL/GenBank/DDBJ whole genome shotgun (WGS) entry which is preliminary data.</text>
</comment>
<evidence type="ECO:0000259" key="2">
    <source>
        <dbReference type="Pfam" id="PF01266"/>
    </source>
</evidence>
<dbReference type="GO" id="GO:0005737">
    <property type="term" value="C:cytoplasm"/>
    <property type="evidence" value="ECO:0007669"/>
    <property type="project" value="TreeGrafter"/>
</dbReference>
<name>A0A7X0P162_9ACTN</name>
<dbReference type="AlphaFoldDB" id="A0A7X0P162"/>
<dbReference type="RefSeq" id="WP_185107517.1">
    <property type="nucleotide sequence ID" value="NZ_JACHMI010000001.1"/>
</dbReference>
<gene>
    <name evidence="3" type="ORF">HD593_008148</name>
</gene>
<evidence type="ECO:0000256" key="1">
    <source>
        <dbReference type="ARBA" id="ARBA00023002"/>
    </source>
</evidence>
<dbReference type="GO" id="GO:0016491">
    <property type="term" value="F:oxidoreductase activity"/>
    <property type="evidence" value="ECO:0007669"/>
    <property type="project" value="UniProtKB-KW"/>
</dbReference>
<evidence type="ECO:0000313" key="3">
    <source>
        <dbReference type="EMBL" id="MBB6553353.1"/>
    </source>
</evidence>
<keyword evidence="4" id="KW-1185">Reference proteome</keyword>
<dbReference type="SUPFAM" id="SSF51905">
    <property type="entry name" value="FAD/NAD(P)-binding domain"/>
    <property type="match status" value="1"/>
</dbReference>
<evidence type="ECO:0000313" key="4">
    <source>
        <dbReference type="Proteomes" id="UP000565579"/>
    </source>
</evidence>
<sequence>MSFWQARSGWLPGKAEVVVIGGGLLGVSTAYRLAEAGLDPLLLEAGVPGTGASGRNAGFVGPGLATPYPQAVAMLGRTLARELHRLTIGNVALVRQLVAKEDIDCELSADGQLSLAVGQAQWNATREQAELLAADGFPVEVVERAQLGRFIGTPVAEHVGGALYQQDALSINPVRLVIALAHAAQRRGAQIMTGVQVRSIAHHSGRIQLQTNVGPLSCAAAVVAANAWTPALVPQTAGLITPARAQMLAYAPAAPVFRVPTGGSVSPTGEYWRQTADGQIIIGGRRDLDVGFATTVQTPTDEVQAAVERVLPGLFPELDLPPVTTRWAGAMARTPDQLPITGALPDVPGAWFAVGCNGHGLAFAAFLGHALAQAIIDRHSPDVLEPFSLGRPTLNGLVHPFTE</sequence>
<proteinExistence type="predicted"/>
<protein>
    <submittedName>
        <fullName evidence="3">Glycine/D-amino acid oxidase-like deaminating enzyme</fullName>
    </submittedName>
</protein>
<reference evidence="3 4" key="1">
    <citation type="submission" date="2020-08" db="EMBL/GenBank/DDBJ databases">
        <title>Sequencing the genomes of 1000 actinobacteria strains.</title>
        <authorList>
            <person name="Klenk H.-P."/>
        </authorList>
    </citation>
    <scope>NUCLEOTIDE SEQUENCE [LARGE SCALE GENOMIC DNA]</scope>
    <source>
        <strain evidence="3 4">DSM 43768</strain>
    </source>
</reference>
<dbReference type="EMBL" id="JACHMI010000001">
    <property type="protein sequence ID" value="MBB6553353.1"/>
    <property type="molecule type" value="Genomic_DNA"/>
</dbReference>
<keyword evidence="1" id="KW-0560">Oxidoreductase</keyword>
<dbReference type="InterPro" id="IPR006076">
    <property type="entry name" value="FAD-dep_OxRdtase"/>
</dbReference>